<dbReference type="AlphaFoldDB" id="A0A4Y2DYQ8"/>
<name>A0A4Y2DYQ8_ARAVE</name>
<protein>
    <submittedName>
        <fullName evidence="2">Uncharacterized protein</fullName>
    </submittedName>
</protein>
<gene>
    <name evidence="2" type="ORF">AVEN_108237_1</name>
</gene>
<proteinExistence type="predicted"/>
<organism evidence="2 3">
    <name type="scientific">Araneus ventricosus</name>
    <name type="common">Orbweaver spider</name>
    <name type="synonym">Epeira ventricosa</name>
    <dbReference type="NCBI Taxonomy" id="182803"/>
    <lineage>
        <taxon>Eukaryota</taxon>
        <taxon>Metazoa</taxon>
        <taxon>Ecdysozoa</taxon>
        <taxon>Arthropoda</taxon>
        <taxon>Chelicerata</taxon>
        <taxon>Arachnida</taxon>
        <taxon>Araneae</taxon>
        <taxon>Araneomorphae</taxon>
        <taxon>Entelegynae</taxon>
        <taxon>Araneoidea</taxon>
        <taxon>Araneidae</taxon>
        <taxon>Araneus</taxon>
    </lineage>
</organism>
<accession>A0A4Y2DYQ8</accession>
<evidence type="ECO:0000313" key="3">
    <source>
        <dbReference type="Proteomes" id="UP000499080"/>
    </source>
</evidence>
<feature type="compositionally biased region" description="Basic and acidic residues" evidence="1">
    <location>
        <begin position="58"/>
        <end position="70"/>
    </location>
</feature>
<dbReference type="Proteomes" id="UP000499080">
    <property type="component" value="Unassembled WGS sequence"/>
</dbReference>
<comment type="caution">
    <text evidence="2">The sequence shown here is derived from an EMBL/GenBank/DDBJ whole genome shotgun (WGS) entry which is preliminary data.</text>
</comment>
<feature type="region of interest" description="Disordered" evidence="1">
    <location>
        <begin position="44"/>
        <end position="75"/>
    </location>
</feature>
<reference evidence="2 3" key="1">
    <citation type="journal article" date="2019" name="Sci. Rep.">
        <title>Orb-weaving spider Araneus ventricosus genome elucidates the spidroin gene catalogue.</title>
        <authorList>
            <person name="Kono N."/>
            <person name="Nakamura H."/>
            <person name="Ohtoshi R."/>
            <person name="Moran D.A.P."/>
            <person name="Shinohara A."/>
            <person name="Yoshida Y."/>
            <person name="Fujiwara M."/>
            <person name="Mori M."/>
            <person name="Tomita M."/>
            <person name="Arakawa K."/>
        </authorList>
    </citation>
    <scope>NUCLEOTIDE SEQUENCE [LARGE SCALE GENOMIC DNA]</scope>
</reference>
<dbReference type="EMBL" id="BGPR01000448">
    <property type="protein sequence ID" value="GBM20784.1"/>
    <property type="molecule type" value="Genomic_DNA"/>
</dbReference>
<keyword evidence="3" id="KW-1185">Reference proteome</keyword>
<evidence type="ECO:0000256" key="1">
    <source>
        <dbReference type="SAM" id="MobiDB-lite"/>
    </source>
</evidence>
<evidence type="ECO:0000313" key="2">
    <source>
        <dbReference type="EMBL" id="GBM20784.1"/>
    </source>
</evidence>
<sequence>MLRITFDDSLHFYSFNDTNWLVCTGTKSYAVIKRPRGGVVRKFGEGMPAQVSSSSSDRGSELRAQTDRTPPHVPVPDAITASVPVEWIWDSTNRQQITDKNSTCTNWQHRQQIIDKNSTCTKLAAQTDSKSLIRTAITRTKSAQRLIADRLAMQTRLQKDSSNSEDVQRQFNTFVIRARRYLKSPRQAVSSHGIIWRNPDLGS</sequence>